<dbReference type="EMBL" id="JAJJMB010008071">
    <property type="protein sequence ID" value="KAI3925926.1"/>
    <property type="molecule type" value="Genomic_DNA"/>
</dbReference>
<evidence type="ECO:0000256" key="2">
    <source>
        <dbReference type="ARBA" id="ARBA00023015"/>
    </source>
</evidence>
<dbReference type="GO" id="GO:0003677">
    <property type="term" value="F:DNA binding"/>
    <property type="evidence" value="ECO:0007669"/>
    <property type="project" value="UniProtKB-KW"/>
</dbReference>
<dbReference type="GO" id="GO:0046983">
    <property type="term" value="F:protein dimerization activity"/>
    <property type="evidence" value="ECO:0007669"/>
    <property type="project" value="InterPro"/>
</dbReference>
<dbReference type="AlphaFoldDB" id="A0AAD4SXL6"/>
<dbReference type="InterPro" id="IPR002100">
    <property type="entry name" value="TF_MADSbox"/>
</dbReference>
<feature type="domain" description="MADS-box" evidence="7">
    <location>
        <begin position="1"/>
        <end position="50"/>
    </location>
</feature>
<keyword evidence="9" id="KW-1185">Reference proteome</keyword>
<dbReference type="SUPFAM" id="SSF55455">
    <property type="entry name" value="SRF-like"/>
    <property type="match status" value="1"/>
</dbReference>
<keyword evidence="5" id="KW-0539">Nucleus</keyword>
<evidence type="ECO:0000313" key="8">
    <source>
        <dbReference type="EMBL" id="KAI3925926.1"/>
    </source>
</evidence>
<evidence type="ECO:0000256" key="5">
    <source>
        <dbReference type="ARBA" id="ARBA00023242"/>
    </source>
</evidence>
<keyword evidence="4" id="KW-0804">Transcription</keyword>
<dbReference type="InterPro" id="IPR036879">
    <property type="entry name" value="TF_MADSbox_sf"/>
</dbReference>
<gene>
    <name evidence="8" type="ORF">MKW98_028062</name>
</gene>
<proteinExistence type="predicted"/>
<evidence type="ECO:0000256" key="6">
    <source>
        <dbReference type="SAM" id="MobiDB-lite"/>
    </source>
</evidence>
<evidence type="ECO:0000313" key="9">
    <source>
        <dbReference type="Proteomes" id="UP001202328"/>
    </source>
</evidence>
<sequence>MARTKKKVAYIANGAARRLEKVCEISILCDVDACAIVYEPDNPQPKVWPSKPEAHRVLMRFKSLPEGDQLENDQESSEENQMGMTTEHLKNQQLENHYMEISRMFNRALDGECSIPEPDVHPVDLIDFAWLLDVKHKEVQQKLSDLRKATSTSASEAYTTAIPNPNPSYSVDTNVNVGVLDENASGINGGTVTDGAMYGGVVNHHDQDGRVMIDGIGDQEIRMAAAAMEALQIQPLFMDANNLPSDEQMVDYFEREDPKNYQIMQGGGVPSPMVAPSYNDGSLGDVNNMNLDD</sequence>
<feature type="region of interest" description="Disordered" evidence="6">
    <location>
        <begin position="274"/>
        <end position="293"/>
    </location>
</feature>
<name>A0AAD4SXL6_9MAGN</name>
<comment type="subcellular location">
    <subcellularLocation>
        <location evidence="1">Nucleus</location>
    </subcellularLocation>
</comment>
<dbReference type="Gene3D" id="3.40.1810.10">
    <property type="entry name" value="Transcription factor, MADS-box"/>
    <property type="match status" value="1"/>
</dbReference>
<keyword evidence="3" id="KW-0238">DNA-binding</keyword>
<keyword evidence="2" id="KW-0805">Transcription regulation</keyword>
<dbReference type="GO" id="GO:0005634">
    <property type="term" value="C:nucleus"/>
    <property type="evidence" value="ECO:0007669"/>
    <property type="project" value="UniProtKB-SubCell"/>
</dbReference>
<reference evidence="8" key="1">
    <citation type="submission" date="2022-04" db="EMBL/GenBank/DDBJ databases">
        <title>A functionally conserved STORR gene fusion in Papaver species that diverged 16.8 million years ago.</title>
        <authorList>
            <person name="Catania T."/>
        </authorList>
    </citation>
    <scope>NUCLEOTIDE SEQUENCE</scope>
    <source>
        <strain evidence="8">S-188037</strain>
    </source>
</reference>
<comment type="caution">
    <text evidence="8">The sequence shown here is derived from an EMBL/GenBank/DDBJ whole genome shotgun (WGS) entry which is preliminary data.</text>
</comment>
<evidence type="ECO:0000256" key="3">
    <source>
        <dbReference type="ARBA" id="ARBA00023125"/>
    </source>
</evidence>
<organism evidence="8 9">
    <name type="scientific">Papaver atlanticum</name>
    <dbReference type="NCBI Taxonomy" id="357466"/>
    <lineage>
        <taxon>Eukaryota</taxon>
        <taxon>Viridiplantae</taxon>
        <taxon>Streptophyta</taxon>
        <taxon>Embryophyta</taxon>
        <taxon>Tracheophyta</taxon>
        <taxon>Spermatophyta</taxon>
        <taxon>Magnoliopsida</taxon>
        <taxon>Ranunculales</taxon>
        <taxon>Papaveraceae</taxon>
        <taxon>Papaveroideae</taxon>
        <taxon>Papaver</taxon>
    </lineage>
</organism>
<evidence type="ECO:0000259" key="7">
    <source>
        <dbReference type="SMART" id="SM00432"/>
    </source>
</evidence>
<dbReference type="Proteomes" id="UP001202328">
    <property type="component" value="Unassembled WGS sequence"/>
</dbReference>
<accession>A0AAD4SXL6</accession>
<protein>
    <recommendedName>
        <fullName evidence="7">MADS-box domain-containing protein</fullName>
    </recommendedName>
</protein>
<dbReference type="SMART" id="SM00432">
    <property type="entry name" value="MADS"/>
    <property type="match status" value="1"/>
</dbReference>
<evidence type="ECO:0000256" key="1">
    <source>
        <dbReference type="ARBA" id="ARBA00004123"/>
    </source>
</evidence>
<evidence type="ECO:0000256" key="4">
    <source>
        <dbReference type="ARBA" id="ARBA00023163"/>
    </source>
</evidence>